<feature type="compositionally biased region" description="Low complexity" evidence="8">
    <location>
        <begin position="10"/>
        <end position="24"/>
    </location>
</feature>
<evidence type="ECO:0000256" key="1">
    <source>
        <dbReference type="ARBA" id="ARBA00004229"/>
    </source>
</evidence>
<evidence type="ECO:0000256" key="6">
    <source>
        <dbReference type="ARBA" id="ARBA00022946"/>
    </source>
</evidence>
<proteinExistence type="inferred from homology"/>
<feature type="repeat" description="PPR" evidence="7">
    <location>
        <begin position="306"/>
        <end position="340"/>
    </location>
</feature>
<keyword evidence="3" id="KW-0150">Chloroplast</keyword>
<dbReference type="AlphaFoldDB" id="A0AA35YJG1"/>
<dbReference type="Proteomes" id="UP001177003">
    <property type="component" value="Chromosome 3"/>
</dbReference>
<dbReference type="Pfam" id="PF20431">
    <property type="entry name" value="E_motif"/>
    <property type="match status" value="1"/>
</dbReference>
<keyword evidence="11" id="KW-1185">Reference proteome</keyword>
<gene>
    <name evidence="10" type="ORF">LSALG_LOCUS15050</name>
</gene>
<evidence type="ECO:0000256" key="7">
    <source>
        <dbReference type="PROSITE-ProRule" id="PRU00708"/>
    </source>
</evidence>
<evidence type="ECO:0000256" key="3">
    <source>
        <dbReference type="ARBA" id="ARBA00022528"/>
    </source>
</evidence>
<dbReference type="Pfam" id="PF13041">
    <property type="entry name" value="PPR_2"/>
    <property type="match status" value="3"/>
</dbReference>
<dbReference type="PANTHER" id="PTHR47926:SF373">
    <property type="entry name" value="TETRATRICOPEPTIDE-LIKE HELICAL DOMAIN SUPERFAMILY, DYW DOMAIN-CONTAINING PROTEIN"/>
    <property type="match status" value="1"/>
</dbReference>
<feature type="repeat" description="PPR" evidence="7">
    <location>
        <begin position="205"/>
        <end position="239"/>
    </location>
</feature>
<dbReference type="PROSITE" id="PS51375">
    <property type="entry name" value="PPR"/>
    <property type="match status" value="5"/>
</dbReference>
<dbReference type="FunFam" id="1.25.40.10:FF:002415">
    <property type="entry name" value="Uncharacterized protein"/>
    <property type="match status" value="1"/>
</dbReference>
<protein>
    <recommendedName>
        <fullName evidence="9">DYW domain-containing protein</fullName>
    </recommendedName>
</protein>
<dbReference type="Pfam" id="PF14432">
    <property type="entry name" value="DYW_deaminase"/>
    <property type="match status" value="1"/>
</dbReference>
<feature type="repeat" description="PPR" evidence="7">
    <location>
        <begin position="407"/>
        <end position="441"/>
    </location>
</feature>
<dbReference type="GO" id="GO:0003723">
    <property type="term" value="F:RNA binding"/>
    <property type="evidence" value="ECO:0007669"/>
    <property type="project" value="InterPro"/>
</dbReference>
<dbReference type="Gene3D" id="1.25.40.10">
    <property type="entry name" value="Tetratricopeptide repeat domain"/>
    <property type="match status" value="4"/>
</dbReference>
<dbReference type="Pfam" id="PF01535">
    <property type="entry name" value="PPR"/>
    <property type="match status" value="6"/>
</dbReference>
<evidence type="ECO:0000256" key="8">
    <source>
        <dbReference type="SAM" id="MobiDB-lite"/>
    </source>
</evidence>
<feature type="domain" description="DYW" evidence="9">
    <location>
        <begin position="723"/>
        <end position="814"/>
    </location>
</feature>
<accession>A0AA35YJG1</accession>
<dbReference type="GO" id="GO:0009507">
    <property type="term" value="C:chloroplast"/>
    <property type="evidence" value="ECO:0007669"/>
    <property type="project" value="UniProtKB-SubCell"/>
</dbReference>
<dbReference type="FunFam" id="1.25.40.10:FF:000395">
    <property type="entry name" value="Pentatricopeptide repeat-containing protein chloroplastic"/>
    <property type="match status" value="1"/>
</dbReference>
<keyword evidence="6" id="KW-0809">Transit peptide</keyword>
<dbReference type="GO" id="GO:0008270">
    <property type="term" value="F:zinc ion binding"/>
    <property type="evidence" value="ECO:0007669"/>
    <property type="project" value="InterPro"/>
</dbReference>
<keyword evidence="4" id="KW-0934">Plastid</keyword>
<dbReference type="InterPro" id="IPR011990">
    <property type="entry name" value="TPR-like_helical_dom_sf"/>
</dbReference>
<comment type="similarity">
    <text evidence="2">Belongs to the PPR family. PCMP-H subfamily.</text>
</comment>
<evidence type="ECO:0000259" key="9">
    <source>
        <dbReference type="Pfam" id="PF14432"/>
    </source>
</evidence>
<name>A0AA35YJG1_LACSI</name>
<dbReference type="InterPro" id="IPR002885">
    <property type="entry name" value="PPR_rpt"/>
</dbReference>
<dbReference type="InterPro" id="IPR032867">
    <property type="entry name" value="DYW_dom"/>
</dbReference>
<evidence type="ECO:0000256" key="5">
    <source>
        <dbReference type="ARBA" id="ARBA00022737"/>
    </source>
</evidence>
<dbReference type="InterPro" id="IPR046960">
    <property type="entry name" value="PPR_At4g14850-like_plant"/>
</dbReference>
<evidence type="ECO:0000313" key="11">
    <source>
        <dbReference type="Proteomes" id="UP001177003"/>
    </source>
</evidence>
<sequence>MSSQLLPVASLSTTSRSSLSPSSSRIQHTLAQRTHIPAHVYKHPAAILLELCTSMEELRQIIPLIIKNGLYEEHLFQTKLVSLFCKYGSLTEATRVFEPIENKNDALYHTMLKGYAQNSSIFDGLSFYCRMIEDGVQPVVYNFTYLLKGCGENCLVKNGKQVHAQLILNGHEGDVYAMTCVVNMYAKCRLIDDAHKVFVRLPERDLVSWNTIIAGYAQNGFAGRAIELVSQMQDEQLKPDPITIISVLPAVGNLGYSTIGKSIHGYIFRSGYECLSNVSTALLDMYLKCGSLSTARVIFDKMSVRNVVSWNIMIDGYAESGDSMESLILFQKMLDDGIKPTGVTIMAALHACADSGDLSRGQFLHRLANELGLQNNIPLTNSLISMYSKCKQIEIAGKLFKNMKEKTRVSWNTMILGYAQNGHVIEALNHFREMKLENIEPDSFTMVSIISAISESSILLQAKWIHGVVTRSFLDRNVFVKTALVDMYAKCGAISIARKLFDLMDEKHITTWNAMIDGYGTHGCGKEAIELFNKMENENIKPNNITFLCIISACSHSGFIKEGVRYFSIMKEKYAIDPTMDHYGAMVDLLGRSGRLQEAWDFILKMPVEPGVNVFGAMLGACRIHKNVKFGEMAAERLFKLNPNDGGYYVLLANLYASVSMWDKVNEIRTKMERKGIVKTPGFSSVDLGNEVHSFYSGSSWHSDSKKIYDFLETLMEKIKDAGYVADVDLMRDVEDDVEEHMVSVHSEKLAIAYGLLNTRPGNTIHIRKNLRVCGDCHNATKFISLVEKREIIVRDLHRFHHFKDGICSCGDYW</sequence>
<comment type="subcellular location">
    <subcellularLocation>
        <location evidence="1">Plastid</location>
        <location evidence="1">Chloroplast</location>
    </subcellularLocation>
</comment>
<evidence type="ECO:0000313" key="10">
    <source>
        <dbReference type="EMBL" id="CAI9275017.1"/>
    </source>
</evidence>
<evidence type="ECO:0000256" key="4">
    <source>
        <dbReference type="ARBA" id="ARBA00022640"/>
    </source>
</evidence>
<dbReference type="FunFam" id="1.25.40.10:FF:001326">
    <property type="entry name" value="Pentatricopeptide repeat-containing protein"/>
    <property type="match status" value="1"/>
</dbReference>
<keyword evidence="5" id="KW-0677">Repeat</keyword>
<feature type="repeat" description="PPR" evidence="7">
    <location>
        <begin position="104"/>
        <end position="138"/>
    </location>
</feature>
<dbReference type="NCBIfam" id="TIGR00756">
    <property type="entry name" value="PPR"/>
    <property type="match status" value="5"/>
</dbReference>
<dbReference type="GO" id="GO:0009451">
    <property type="term" value="P:RNA modification"/>
    <property type="evidence" value="ECO:0007669"/>
    <property type="project" value="InterPro"/>
</dbReference>
<evidence type="ECO:0000256" key="2">
    <source>
        <dbReference type="ARBA" id="ARBA00006643"/>
    </source>
</evidence>
<dbReference type="EMBL" id="OX465079">
    <property type="protein sequence ID" value="CAI9275017.1"/>
    <property type="molecule type" value="Genomic_DNA"/>
</dbReference>
<reference evidence="10" key="1">
    <citation type="submission" date="2023-04" db="EMBL/GenBank/DDBJ databases">
        <authorList>
            <person name="Vijverberg K."/>
            <person name="Xiong W."/>
            <person name="Schranz E."/>
        </authorList>
    </citation>
    <scope>NUCLEOTIDE SEQUENCE</scope>
</reference>
<feature type="region of interest" description="Disordered" evidence="8">
    <location>
        <begin position="1"/>
        <end position="24"/>
    </location>
</feature>
<dbReference type="FunFam" id="1.25.40.10:FF:000031">
    <property type="entry name" value="Pentatricopeptide repeat-containing protein mitochondrial"/>
    <property type="match status" value="1"/>
</dbReference>
<dbReference type="FunFam" id="1.25.40.10:FF:000073">
    <property type="entry name" value="Pentatricopeptide repeat-containing protein chloroplastic"/>
    <property type="match status" value="1"/>
</dbReference>
<organism evidence="10 11">
    <name type="scientific">Lactuca saligna</name>
    <name type="common">Willowleaf lettuce</name>
    <dbReference type="NCBI Taxonomy" id="75948"/>
    <lineage>
        <taxon>Eukaryota</taxon>
        <taxon>Viridiplantae</taxon>
        <taxon>Streptophyta</taxon>
        <taxon>Embryophyta</taxon>
        <taxon>Tracheophyta</taxon>
        <taxon>Spermatophyta</taxon>
        <taxon>Magnoliopsida</taxon>
        <taxon>eudicotyledons</taxon>
        <taxon>Gunneridae</taxon>
        <taxon>Pentapetalae</taxon>
        <taxon>asterids</taxon>
        <taxon>campanulids</taxon>
        <taxon>Asterales</taxon>
        <taxon>Asteraceae</taxon>
        <taxon>Cichorioideae</taxon>
        <taxon>Cichorieae</taxon>
        <taxon>Lactucinae</taxon>
        <taxon>Lactuca</taxon>
    </lineage>
</organism>
<dbReference type="PANTHER" id="PTHR47926">
    <property type="entry name" value="PENTATRICOPEPTIDE REPEAT-CONTAINING PROTEIN"/>
    <property type="match status" value="1"/>
</dbReference>
<dbReference type="InterPro" id="IPR046848">
    <property type="entry name" value="E_motif"/>
</dbReference>
<feature type="repeat" description="PPR" evidence="7">
    <location>
        <begin position="508"/>
        <end position="542"/>
    </location>
</feature>